<reference evidence="2 3" key="1">
    <citation type="submission" date="2021-04" db="EMBL/GenBank/DDBJ databases">
        <authorList>
            <person name="De Guttry C."/>
            <person name="Zahm M."/>
            <person name="Klopp C."/>
            <person name="Cabau C."/>
            <person name="Louis A."/>
            <person name="Berthelot C."/>
            <person name="Parey E."/>
            <person name="Roest Crollius H."/>
            <person name="Montfort J."/>
            <person name="Robinson-Rechavi M."/>
            <person name="Bucao C."/>
            <person name="Bouchez O."/>
            <person name="Gislard M."/>
            <person name="Lluch J."/>
            <person name="Milhes M."/>
            <person name="Lampietro C."/>
            <person name="Lopez Roques C."/>
            <person name="Donnadieu C."/>
            <person name="Braasch I."/>
            <person name="Desvignes T."/>
            <person name="Postlethwait J."/>
            <person name="Bobe J."/>
            <person name="Wedekind C."/>
            <person name="Guiguen Y."/>
        </authorList>
    </citation>
    <scope>NUCLEOTIDE SEQUENCE [LARGE SCALE GENOMIC DNA]</scope>
    <source>
        <strain evidence="2">Cs_M1</strain>
        <tissue evidence="2">Blood</tissue>
    </source>
</reference>
<protein>
    <submittedName>
        <fullName evidence="2">Uncharacterized protein</fullName>
    </submittedName>
</protein>
<gene>
    <name evidence="2" type="ORF">J4Q44_G00081060</name>
</gene>
<sequence>MGRQCREGEVGPCLRKIHTPGSSMRGTVSPPAMVCLVFPPSPPLVPPDQRAQMGTLSPESSGSSEANPIPHRPCRG</sequence>
<name>A0AAN8MC51_9TELE</name>
<feature type="compositionally biased region" description="Polar residues" evidence="1">
    <location>
        <begin position="52"/>
        <end position="66"/>
    </location>
</feature>
<evidence type="ECO:0000313" key="3">
    <source>
        <dbReference type="Proteomes" id="UP001356427"/>
    </source>
</evidence>
<proteinExistence type="predicted"/>
<comment type="caution">
    <text evidence="2">The sequence shown here is derived from an EMBL/GenBank/DDBJ whole genome shotgun (WGS) entry which is preliminary data.</text>
</comment>
<organism evidence="2 3">
    <name type="scientific">Coregonus suidteri</name>
    <dbReference type="NCBI Taxonomy" id="861788"/>
    <lineage>
        <taxon>Eukaryota</taxon>
        <taxon>Metazoa</taxon>
        <taxon>Chordata</taxon>
        <taxon>Craniata</taxon>
        <taxon>Vertebrata</taxon>
        <taxon>Euteleostomi</taxon>
        <taxon>Actinopterygii</taxon>
        <taxon>Neopterygii</taxon>
        <taxon>Teleostei</taxon>
        <taxon>Protacanthopterygii</taxon>
        <taxon>Salmoniformes</taxon>
        <taxon>Salmonidae</taxon>
        <taxon>Coregoninae</taxon>
        <taxon>Coregonus</taxon>
    </lineage>
</organism>
<evidence type="ECO:0000313" key="2">
    <source>
        <dbReference type="EMBL" id="KAK6321130.1"/>
    </source>
</evidence>
<evidence type="ECO:0000256" key="1">
    <source>
        <dbReference type="SAM" id="MobiDB-lite"/>
    </source>
</evidence>
<dbReference type="EMBL" id="JAGTTL010000006">
    <property type="protein sequence ID" value="KAK6321130.1"/>
    <property type="molecule type" value="Genomic_DNA"/>
</dbReference>
<feature type="region of interest" description="Disordered" evidence="1">
    <location>
        <begin position="1"/>
        <end position="27"/>
    </location>
</feature>
<feature type="region of interest" description="Disordered" evidence="1">
    <location>
        <begin position="42"/>
        <end position="76"/>
    </location>
</feature>
<dbReference type="Proteomes" id="UP001356427">
    <property type="component" value="Unassembled WGS sequence"/>
</dbReference>
<accession>A0AAN8MC51</accession>
<dbReference type="AlphaFoldDB" id="A0AAN8MC51"/>
<keyword evidence="3" id="KW-1185">Reference proteome</keyword>